<dbReference type="Gene3D" id="2.40.170.20">
    <property type="entry name" value="TonB-dependent receptor, beta-barrel domain"/>
    <property type="match status" value="1"/>
</dbReference>
<feature type="region of interest" description="Disordered" evidence="10">
    <location>
        <begin position="1"/>
        <end position="24"/>
    </location>
</feature>
<name>A0A928V1J6_9GAMM</name>
<accession>A0A928V1J6</accession>
<dbReference type="InterPro" id="IPR012910">
    <property type="entry name" value="Plug_dom"/>
</dbReference>
<evidence type="ECO:0000256" key="7">
    <source>
        <dbReference type="ARBA" id="ARBA00023237"/>
    </source>
</evidence>
<dbReference type="AlphaFoldDB" id="A0A928V1J6"/>
<dbReference type="InterPro" id="IPR000531">
    <property type="entry name" value="Beta-barrel_TonB"/>
</dbReference>
<keyword evidence="13" id="KW-0675">Receptor</keyword>
<keyword evidence="7 8" id="KW-0998">Cell outer membrane</keyword>
<evidence type="ECO:0000256" key="4">
    <source>
        <dbReference type="ARBA" id="ARBA00022692"/>
    </source>
</evidence>
<dbReference type="Proteomes" id="UP000652567">
    <property type="component" value="Unassembled WGS sequence"/>
</dbReference>
<dbReference type="Pfam" id="PF07715">
    <property type="entry name" value="Plug"/>
    <property type="match status" value="1"/>
</dbReference>
<evidence type="ECO:0000259" key="12">
    <source>
        <dbReference type="Pfam" id="PF07715"/>
    </source>
</evidence>
<evidence type="ECO:0000256" key="8">
    <source>
        <dbReference type="PROSITE-ProRule" id="PRU01360"/>
    </source>
</evidence>
<keyword evidence="3 8" id="KW-1134">Transmembrane beta strand</keyword>
<comment type="caution">
    <text evidence="13">The sequence shown here is derived from an EMBL/GenBank/DDBJ whole genome shotgun (WGS) entry which is preliminary data.</text>
</comment>
<sequence>MTAAIPHPQFRNTHRLNPEKKSTVSVGTEQSGLLVFFDNRSGSRHHTPYLTPVLGKIMQLNRLTAGILLAVWGSASVAAESGAAANVTAAQAALAAANSSKLETLIVTGSRSVSDNRTIENSPAPIDVLSDEVIQQANQTGLLQTLNTTLPSFNVPGLPGYGTNSVVRAGQLRGLNSSHVLVLVNGKRRHTTARLGAGGFAASAPVDLGLIPTGSIERIEVLRDGASAIYGSDAIAGVINIITKKDSSGGSVSVRAGEYYEGDGDTQQYIARAGFEIGDGGHFHIAAQYDDQKPAFRDGPVPDDVLFYFPLDANGNQIVPVGNRSTGPKLPAGATPDPREATVDRHKVFGASGGVAEAEFAALTLDFGLPLNAQTELYGFASYAGREGRSAQHFRFPSRDQVIRAIWPDGFTPYTGVEEKDYSVQLGVKGEDLAGWNWDLSSVYGKDDVDTYQYDSNAPSYGLASKTDFFLGTYQYTAWTNNADLSRTLDSGLFGLTTDLSFGAEYRYETYKRTAGEEQSWNHGGQLILDGPNAGKPISISDAGSQADTGVRPEDVADDSRDSYALYAGVSLYPTDAWVIDLAARFEDYSDFGDITTGRVSSRYEFTDSLALRGTVATGFQAPALAALTFRNTGVTVENTNHTLPVDSPEARALGATPLQPEESLSYTLGLVAQLADDISLAVDVYRIDVDDRISQLSTFRESTHPGSGVLVQAASPDFGPDDGISYLINAGDTRTEGVDVTLEGGFDTRNAGEFRWSLAANYNETELKKIAPTPAVLAQFNVPLYSAASQANLLYLAPRFKGIASLNWSLENWSAALTATRYGEIKRSTSVNVNGVSTPTVFSVGDLWVVDLELGYEFNDNLSLRLNANNLLDEKPAKLPEGSTALWPFQSYSYVNNGPINAAGGFYSATLAYKW</sequence>
<feature type="region of interest" description="Disordered" evidence="10">
    <location>
        <begin position="320"/>
        <end position="340"/>
    </location>
</feature>
<dbReference type="InterPro" id="IPR039426">
    <property type="entry name" value="TonB-dep_rcpt-like"/>
</dbReference>
<dbReference type="InterPro" id="IPR037066">
    <property type="entry name" value="Plug_dom_sf"/>
</dbReference>
<comment type="subcellular location">
    <subcellularLocation>
        <location evidence="1 8">Cell outer membrane</location>
        <topology evidence="1 8">Multi-pass membrane protein</topology>
    </subcellularLocation>
</comment>
<evidence type="ECO:0000313" key="14">
    <source>
        <dbReference type="Proteomes" id="UP000652567"/>
    </source>
</evidence>
<keyword evidence="6 8" id="KW-0472">Membrane</keyword>
<comment type="similarity">
    <text evidence="8 9">Belongs to the TonB-dependent receptor family.</text>
</comment>
<evidence type="ECO:0000313" key="13">
    <source>
        <dbReference type="EMBL" id="MBE8716602.1"/>
    </source>
</evidence>
<evidence type="ECO:0000256" key="6">
    <source>
        <dbReference type="ARBA" id="ARBA00023136"/>
    </source>
</evidence>
<dbReference type="PROSITE" id="PS52016">
    <property type="entry name" value="TONB_DEPENDENT_REC_3"/>
    <property type="match status" value="1"/>
</dbReference>
<reference evidence="13" key="1">
    <citation type="submission" date="2018-07" db="EMBL/GenBank/DDBJ databases">
        <title>Genome assembly of strain Ka43.</title>
        <authorList>
            <person name="Kukolya J."/>
            <person name="Nagy I."/>
            <person name="Horvath B."/>
            <person name="Toth A."/>
        </authorList>
    </citation>
    <scope>NUCLEOTIDE SEQUENCE</scope>
    <source>
        <strain evidence="13">KB43</strain>
    </source>
</reference>
<feature type="domain" description="TonB-dependent receptor-like beta-barrel" evidence="11">
    <location>
        <begin position="377"/>
        <end position="872"/>
    </location>
</feature>
<evidence type="ECO:0000256" key="2">
    <source>
        <dbReference type="ARBA" id="ARBA00022448"/>
    </source>
</evidence>
<feature type="domain" description="TonB-dependent receptor plug" evidence="12">
    <location>
        <begin position="120"/>
        <end position="238"/>
    </location>
</feature>
<evidence type="ECO:0000256" key="5">
    <source>
        <dbReference type="ARBA" id="ARBA00023077"/>
    </source>
</evidence>
<evidence type="ECO:0000256" key="9">
    <source>
        <dbReference type="RuleBase" id="RU003357"/>
    </source>
</evidence>
<gene>
    <name evidence="13" type="ORF">C4F51_05300</name>
</gene>
<keyword evidence="2 8" id="KW-0813">Transport</keyword>
<evidence type="ECO:0000256" key="3">
    <source>
        <dbReference type="ARBA" id="ARBA00022452"/>
    </source>
</evidence>
<dbReference type="EMBL" id="PRDL01000001">
    <property type="protein sequence ID" value="MBE8716602.1"/>
    <property type="molecule type" value="Genomic_DNA"/>
</dbReference>
<dbReference type="SUPFAM" id="SSF56935">
    <property type="entry name" value="Porins"/>
    <property type="match status" value="1"/>
</dbReference>
<proteinExistence type="inferred from homology"/>
<dbReference type="Gene3D" id="2.170.130.10">
    <property type="entry name" value="TonB-dependent receptor, plug domain"/>
    <property type="match status" value="1"/>
</dbReference>
<organism evidence="13 14">
    <name type="scientific">Cellvibrio polysaccharolyticus</name>
    <dbReference type="NCBI Taxonomy" id="2082724"/>
    <lineage>
        <taxon>Bacteria</taxon>
        <taxon>Pseudomonadati</taxon>
        <taxon>Pseudomonadota</taxon>
        <taxon>Gammaproteobacteria</taxon>
        <taxon>Cellvibrionales</taxon>
        <taxon>Cellvibrionaceae</taxon>
        <taxon>Cellvibrio</taxon>
    </lineage>
</organism>
<dbReference type="Pfam" id="PF00593">
    <property type="entry name" value="TonB_dep_Rec_b-barrel"/>
    <property type="match status" value="1"/>
</dbReference>
<dbReference type="PANTHER" id="PTHR47234:SF3">
    <property type="entry name" value="SECRETIN_TONB SHORT N-TERMINAL DOMAIN-CONTAINING PROTEIN"/>
    <property type="match status" value="1"/>
</dbReference>
<keyword evidence="5 9" id="KW-0798">TonB box</keyword>
<evidence type="ECO:0000256" key="10">
    <source>
        <dbReference type="SAM" id="MobiDB-lite"/>
    </source>
</evidence>
<evidence type="ECO:0000256" key="1">
    <source>
        <dbReference type="ARBA" id="ARBA00004571"/>
    </source>
</evidence>
<dbReference type="CDD" id="cd01347">
    <property type="entry name" value="ligand_gated_channel"/>
    <property type="match status" value="1"/>
</dbReference>
<dbReference type="PANTHER" id="PTHR47234">
    <property type="match status" value="1"/>
</dbReference>
<evidence type="ECO:0000259" key="11">
    <source>
        <dbReference type="Pfam" id="PF00593"/>
    </source>
</evidence>
<dbReference type="GO" id="GO:0009279">
    <property type="term" value="C:cell outer membrane"/>
    <property type="evidence" value="ECO:0007669"/>
    <property type="project" value="UniProtKB-SubCell"/>
</dbReference>
<keyword evidence="14" id="KW-1185">Reference proteome</keyword>
<keyword evidence="4 8" id="KW-0812">Transmembrane</keyword>
<dbReference type="InterPro" id="IPR036942">
    <property type="entry name" value="Beta-barrel_TonB_sf"/>
</dbReference>
<protein>
    <submittedName>
        <fullName evidence="13">TonB-dependent receptor</fullName>
    </submittedName>
</protein>